<dbReference type="PROSITE" id="PS50213">
    <property type="entry name" value="FAS1"/>
    <property type="match status" value="2"/>
</dbReference>
<dbReference type="PANTHER" id="PTHR10900:SF77">
    <property type="entry name" value="FI19380P1"/>
    <property type="match status" value="1"/>
</dbReference>
<keyword evidence="4" id="KW-1185">Reference proteome</keyword>
<organism evidence="3 4">
    <name type="scientific">Geofilum rubicundum JCM 15548</name>
    <dbReference type="NCBI Taxonomy" id="1236989"/>
    <lineage>
        <taxon>Bacteria</taxon>
        <taxon>Pseudomonadati</taxon>
        <taxon>Bacteroidota</taxon>
        <taxon>Bacteroidia</taxon>
        <taxon>Marinilabiliales</taxon>
        <taxon>Marinilabiliaceae</taxon>
        <taxon>Geofilum</taxon>
    </lineage>
</organism>
<evidence type="ECO:0000259" key="2">
    <source>
        <dbReference type="PROSITE" id="PS50213"/>
    </source>
</evidence>
<feature type="chain" id="PRO_5002428646" description="FAS1 domain-containing protein" evidence="1">
    <location>
        <begin position="19"/>
        <end position="534"/>
    </location>
</feature>
<accession>A0A0E9LT44</accession>
<comment type="caution">
    <text evidence="3">The sequence shown here is derived from an EMBL/GenBank/DDBJ whole genome shotgun (WGS) entry which is preliminary data.</text>
</comment>
<dbReference type="Gene3D" id="2.30.180.10">
    <property type="entry name" value="FAS1 domain"/>
    <property type="match status" value="2"/>
</dbReference>
<dbReference type="InterPro" id="IPR050904">
    <property type="entry name" value="Adhesion/Biosynth-related"/>
</dbReference>
<feature type="signal peptide" evidence="1">
    <location>
        <begin position="1"/>
        <end position="18"/>
    </location>
</feature>
<gene>
    <name evidence="3" type="ORF">JCM15548_1492</name>
</gene>
<protein>
    <recommendedName>
        <fullName evidence="2">FAS1 domain-containing protein</fullName>
    </recommendedName>
</protein>
<proteinExistence type="predicted"/>
<sequence length="534" mass="59178">MNKLFFIFLAVGAILANACSDPFESDITPAYEDFPVVGVLENSPETFSAWVELIRHAGLKQTLNLDANYTCFVPDNDAVAAFLADREVSSVTALPVEEARNLVKFHTIAGAEYSQSLFANGVLPDTTATGDYLSIDLRPGGLDSVFINNEARILQMDISAINGIIHSIDRVLTPVVESIWDKLNSNGSYSVFREAVALTGFDVLLDEVSYTEYNNVTGASIQKRRFLTSFLVNDGVFAAEGMANVEALIEHLNAGTEGYDQEDNPLYLYVAYHILDQQLDFSMLSSFPEDASSKNIATLAPNELINLSQRGDSLVFNYAPGEVHRVIIESNINARNGIVHELNRVMEVQAPPAARIVWEPTDYADLSALFPSHYRRSGLTSTYREYIEQGSVQSYEWEAIPSDRVNLAVSYYVANRNDAVPYGMMNHDALVFQGGLYGWIEMETPAIVKGTYDLKVRYYSINSATRYGKFLTILDGTYLGSEIATHGSSSTTARLQTTTIGRVTFEETAPHVLRILASDNFAVYLDYFEFVPVE</sequence>
<dbReference type="InterPro" id="IPR036378">
    <property type="entry name" value="FAS1_dom_sf"/>
</dbReference>
<name>A0A0E9LT44_9BACT</name>
<dbReference type="RefSeq" id="WP_162198159.1">
    <property type="nucleotide sequence ID" value="NZ_BAZW01000002.1"/>
</dbReference>
<dbReference type="AlphaFoldDB" id="A0A0E9LT44"/>
<keyword evidence="1" id="KW-0732">Signal</keyword>
<dbReference type="PANTHER" id="PTHR10900">
    <property type="entry name" value="PERIOSTIN-RELATED"/>
    <property type="match status" value="1"/>
</dbReference>
<dbReference type="InterPro" id="IPR000782">
    <property type="entry name" value="FAS1_domain"/>
</dbReference>
<evidence type="ECO:0000256" key="1">
    <source>
        <dbReference type="SAM" id="SignalP"/>
    </source>
</evidence>
<feature type="domain" description="FAS1" evidence="2">
    <location>
        <begin position="176"/>
        <end position="346"/>
    </location>
</feature>
<dbReference type="STRING" id="1236989.JCM15548_1492"/>
<dbReference type="Pfam" id="PF02469">
    <property type="entry name" value="Fasciclin"/>
    <property type="match status" value="1"/>
</dbReference>
<evidence type="ECO:0000313" key="3">
    <source>
        <dbReference type="EMBL" id="GAO28404.1"/>
    </source>
</evidence>
<feature type="domain" description="FAS1" evidence="2">
    <location>
        <begin position="34"/>
        <end position="172"/>
    </location>
</feature>
<reference evidence="3 4" key="1">
    <citation type="journal article" date="2015" name="Microbes Environ.">
        <title>Distribution and evolution of nitrogen fixation genes in the phylum bacteroidetes.</title>
        <authorList>
            <person name="Inoue J."/>
            <person name="Oshima K."/>
            <person name="Suda W."/>
            <person name="Sakamoto M."/>
            <person name="Iino T."/>
            <person name="Noda S."/>
            <person name="Hongoh Y."/>
            <person name="Hattori M."/>
            <person name="Ohkuma M."/>
        </authorList>
    </citation>
    <scope>NUCLEOTIDE SEQUENCE [LARGE SCALE GENOMIC DNA]</scope>
    <source>
        <strain evidence="3">JCM 15548</strain>
    </source>
</reference>
<dbReference type="Proteomes" id="UP000032900">
    <property type="component" value="Unassembled WGS sequence"/>
</dbReference>
<dbReference type="SMART" id="SM00554">
    <property type="entry name" value="FAS1"/>
    <property type="match status" value="2"/>
</dbReference>
<dbReference type="SUPFAM" id="SSF82153">
    <property type="entry name" value="FAS1 domain"/>
    <property type="match status" value="2"/>
</dbReference>
<dbReference type="EMBL" id="BAZW01000002">
    <property type="protein sequence ID" value="GAO28404.1"/>
    <property type="molecule type" value="Genomic_DNA"/>
</dbReference>
<evidence type="ECO:0000313" key="4">
    <source>
        <dbReference type="Proteomes" id="UP000032900"/>
    </source>
</evidence>